<feature type="compositionally biased region" description="Basic residues" evidence="1">
    <location>
        <begin position="35"/>
        <end position="45"/>
    </location>
</feature>
<keyword evidence="3" id="KW-1185">Reference proteome</keyword>
<dbReference type="Proteomes" id="UP001386955">
    <property type="component" value="Unassembled WGS sequence"/>
</dbReference>
<reference evidence="2 3" key="1">
    <citation type="submission" date="2024-01" db="EMBL/GenBank/DDBJ databases">
        <title>The genomes of 5 underutilized Papilionoideae crops provide insights into root nodulation and disease resistanc.</title>
        <authorList>
            <person name="Jiang F."/>
        </authorList>
    </citation>
    <scope>NUCLEOTIDE SEQUENCE [LARGE SCALE GENOMIC DNA]</scope>
    <source>
        <strain evidence="2">DUOXIRENSHENG_FW03</strain>
        <tissue evidence="2">Leaves</tissue>
    </source>
</reference>
<evidence type="ECO:0000313" key="2">
    <source>
        <dbReference type="EMBL" id="KAK7392061.1"/>
    </source>
</evidence>
<sequence length="76" mass="8515">MKAANPHDSDEIILQSLRKSALRARCQNQKAQNVRGKKQRKKNKGKTSVAERNIIWNSRSKLIICGCFVPPLAALS</sequence>
<feature type="region of interest" description="Disordered" evidence="1">
    <location>
        <begin position="28"/>
        <end position="48"/>
    </location>
</feature>
<gene>
    <name evidence="2" type="ORF">VNO78_20488</name>
</gene>
<proteinExistence type="predicted"/>
<accession>A0AAN9XH92</accession>
<name>A0AAN9XH92_PSOTE</name>
<evidence type="ECO:0000256" key="1">
    <source>
        <dbReference type="SAM" id="MobiDB-lite"/>
    </source>
</evidence>
<comment type="caution">
    <text evidence="2">The sequence shown here is derived from an EMBL/GenBank/DDBJ whole genome shotgun (WGS) entry which is preliminary data.</text>
</comment>
<evidence type="ECO:0000313" key="3">
    <source>
        <dbReference type="Proteomes" id="UP001386955"/>
    </source>
</evidence>
<protein>
    <submittedName>
        <fullName evidence="2">Uncharacterized protein</fullName>
    </submittedName>
</protein>
<dbReference type="AlphaFoldDB" id="A0AAN9XH92"/>
<dbReference type="EMBL" id="JAYMYS010000005">
    <property type="protein sequence ID" value="KAK7392061.1"/>
    <property type="molecule type" value="Genomic_DNA"/>
</dbReference>
<organism evidence="2 3">
    <name type="scientific">Psophocarpus tetragonolobus</name>
    <name type="common">Winged bean</name>
    <name type="synonym">Dolichos tetragonolobus</name>
    <dbReference type="NCBI Taxonomy" id="3891"/>
    <lineage>
        <taxon>Eukaryota</taxon>
        <taxon>Viridiplantae</taxon>
        <taxon>Streptophyta</taxon>
        <taxon>Embryophyta</taxon>
        <taxon>Tracheophyta</taxon>
        <taxon>Spermatophyta</taxon>
        <taxon>Magnoliopsida</taxon>
        <taxon>eudicotyledons</taxon>
        <taxon>Gunneridae</taxon>
        <taxon>Pentapetalae</taxon>
        <taxon>rosids</taxon>
        <taxon>fabids</taxon>
        <taxon>Fabales</taxon>
        <taxon>Fabaceae</taxon>
        <taxon>Papilionoideae</taxon>
        <taxon>50 kb inversion clade</taxon>
        <taxon>NPAAA clade</taxon>
        <taxon>indigoferoid/millettioid clade</taxon>
        <taxon>Phaseoleae</taxon>
        <taxon>Psophocarpus</taxon>
    </lineage>
</organism>